<keyword evidence="2" id="KW-1185">Reference proteome</keyword>
<proteinExistence type="predicted"/>
<name>A0ABQ9F3R1_TEGGR</name>
<gene>
    <name evidence="1" type="ORF">KUTeg_012691</name>
</gene>
<accession>A0ABQ9F3R1</accession>
<evidence type="ECO:0000313" key="2">
    <source>
        <dbReference type="Proteomes" id="UP001217089"/>
    </source>
</evidence>
<evidence type="ECO:0000313" key="1">
    <source>
        <dbReference type="EMBL" id="KAJ8310826.1"/>
    </source>
</evidence>
<dbReference type="EMBL" id="JARBDR010000640">
    <property type="protein sequence ID" value="KAJ8310826.1"/>
    <property type="molecule type" value="Genomic_DNA"/>
</dbReference>
<organism evidence="1 2">
    <name type="scientific">Tegillarca granosa</name>
    <name type="common">Malaysian cockle</name>
    <name type="synonym">Anadara granosa</name>
    <dbReference type="NCBI Taxonomy" id="220873"/>
    <lineage>
        <taxon>Eukaryota</taxon>
        <taxon>Metazoa</taxon>
        <taxon>Spiralia</taxon>
        <taxon>Lophotrochozoa</taxon>
        <taxon>Mollusca</taxon>
        <taxon>Bivalvia</taxon>
        <taxon>Autobranchia</taxon>
        <taxon>Pteriomorphia</taxon>
        <taxon>Arcoida</taxon>
        <taxon>Arcoidea</taxon>
        <taxon>Arcidae</taxon>
        <taxon>Tegillarca</taxon>
    </lineage>
</organism>
<sequence length="87" mass="10285">MLMIVYEAINLACSNQLLIKTFRNIKVMSHRLQILSAKYQEIFCSTRIKTSVDMIDKLCLDLEAYLKRDFWVFINFKTDCVKNQTTI</sequence>
<reference evidence="1 2" key="1">
    <citation type="submission" date="2022-12" db="EMBL/GenBank/DDBJ databases">
        <title>Chromosome-level genome of Tegillarca granosa.</title>
        <authorList>
            <person name="Kim J."/>
        </authorList>
    </citation>
    <scope>NUCLEOTIDE SEQUENCE [LARGE SCALE GENOMIC DNA]</scope>
    <source>
        <strain evidence="1">Teg-2019</strain>
        <tissue evidence="1">Adductor muscle</tissue>
    </source>
</reference>
<comment type="caution">
    <text evidence="1">The sequence shown here is derived from an EMBL/GenBank/DDBJ whole genome shotgun (WGS) entry which is preliminary data.</text>
</comment>
<dbReference type="Proteomes" id="UP001217089">
    <property type="component" value="Unassembled WGS sequence"/>
</dbReference>
<protein>
    <submittedName>
        <fullName evidence="1">Uncharacterized protein</fullName>
    </submittedName>
</protein>